<dbReference type="CDD" id="cd00077">
    <property type="entry name" value="HDc"/>
    <property type="match status" value="1"/>
</dbReference>
<dbReference type="Pfam" id="PF13487">
    <property type="entry name" value="HD_5"/>
    <property type="match status" value="1"/>
</dbReference>
<dbReference type="Gene3D" id="3.30.450.40">
    <property type="match status" value="1"/>
</dbReference>
<dbReference type="SUPFAM" id="SSF55781">
    <property type="entry name" value="GAF domain-like"/>
    <property type="match status" value="1"/>
</dbReference>
<dbReference type="Pfam" id="PF13185">
    <property type="entry name" value="GAF_2"/>
    <property type="match status" value="1"/>
</dbReference>
<reference evidence="2 3" key="1">
    <citation type="submission" date="2016-11" db="EMBL/GenBank/DDBJ databases">
        <authorList>
            <person name="Jaros S."/>
            <person name="Januszkiewicz K."/>
            <person name="Wedrychowicz H."/>
        </authorList>
    </citation>
    <scope>NUCLEOTIDE SEQUENCE [LARGE SCALE GENOMIC DNA]</scope>
    <source>
        <strain evidence="2 3">DSM 21758</strain>
    </source>
</reference>
<dbReference type="InterPro" id="IPR003018">
    <property type="entry name" value="GAF"/>
</dbReference>
<organism evidence="2 3">
    <name type="scientific">Clostridium cavendishii DSM 21758</name>
    <dbReference type="NCBI Taxonomy" id="1121302"/>
    <lineage>
        <taxon>Bacteria</taxon>
        <taxon>Bacillati</taxon>
        <taxon>Bacillota</taxon>
        <taxon>Clostridia</taxon>
        <taxon>Eubacteriales</taxon>
        <taxon>Clostridiaceae</taxon>
        <taxon>Clostridium</taxon>
    </lineage>
</organism>
<dbReference type="SUPFAM" id="SSF109604">
    <property type="entry name" value="HD-domain/PDEase-like"/>
    <property type="match status" value="1"/>
</dbReference>
<dbReference type="PANTHER" id="PTHR43155">
    <property type="entry name" value="CYCLIC DI-GMP PHOSPHODIESTERASE PA4108-RELATED"/>
    <property type="match status" value="1"/>
</dbReference>
<feature type="domain" description="HD-GYP" evidence="1">
    <location>
        <begin position="276"/>
        <end position="471"/>
    </location>
</feature>
<dbReference type="InterPro" id="IPR029016">
    <property type="entry name" value="GAF-like_dom_sf"/>
</dbReference>
<dbReference type="STRING" id="1121302.SAMN02745163_03504"/>
<gene>
    <name evidence="2" type="ORF">SAMN02745163_03504</name>
</gene>
<dbReference type="PANTHER" id="PTHR43155:SF2">
    <property type="entry name" value="CYCLIC DI-GMP PHOSPHODIESTERASE PA4108"/>
    <property type="match status" value="1"/>
</dbReference>
<dbReference type="Proteomes" id="UP000184310">
    <property type="component" value="Unassembled WGS sequence"/>
</dbReference>
<evidence type="ECO:0000259" key="1">
    <source>
        <dbReference type="PROSITE" id="PS51832"/>
    </source>
</evidence>
<dbReference type="EMBL" id="FQZB01000015">
    <property type="protein sequence ID" value="SHK25701.1"/>
    <property type="molecule type" value="Genomic_DNA"/>
</dbReference>
<dbReference type="SMART" id="SM00065">
    <property type="entry name" value="GAF"/>
    <property type="match status" value="1"/>
</dbReference>
<name>A0A1M6QZN0_9CLOT</name>
<dbReference type="InterPro" id="IPR037522">
    <property type="entry name" value="HD_GYP_dom"/>
</dbReference>
<sequence>MYENKASRNEVISLNKMILKDLLSDKTVFSIIESSINELNVIIRIEDNSGSLLFGEQDDSLLLETCDIRVANDTIGRVKGDKNVYEIASLIGRVAQNQVVKEGLLKNIGDKNKIINVLYRLSEITSTSPINESKYLVLEEIMNYFESNIVFIALIDKNTNELSIEFQLFKKFGKVLSKNLSKNFININNPIIKNVINTNQGIIVTEAEKHPELSKMSLLIASFICVPIVYKNNSMGIIVVANDSVLDYKLSDLKVFSIIAMQMGIYLENLRLYSNVKETFFDTVKVIAKISEIRKSSLGKTNKRLLKFSVDIAKKMMLSEVEQGQVRLAAMICDIGEVSIKDEILSKEGSFSREEFKKLKVHPVIAAEIIQDISTLNHLVPIIRGHHERFDGTGYPDKLKGEHIPLISRIIAIASEFDAIISKEDFKINTDLDNAIEQLKSGKETKFDPEIVDEFLRVLRDKSKEEISDYIYKD</sequence>
<dbReference type="AlphaFoldDB" id="A0A1M6QZN0"/>
<keyword evidence="3" id="KW-1185">Reference proteome</keyword>
<dbReference type="Gene3D" id="1.10.3210.10">
    <property type="entry name" value="Hypothetical protein af1432"/>
    <property type="match status" value="1"/>
</dbReference>
<dbReference type="InterPro" id="IPR003607">
    <property type="entry name" value="HD/PDEase_dom"/>
</dbReference>
<dbReference type="PROSITE" id="PS51832">
    <property type="entry name" value="HD_GYP"/>
    <property type="match status" value="1"/>
</dbReference>
<evidence type="ECO:0000313" key="3">
    <source>
        <dbReference type="Proteomes" id="UP000184310"/>
    </source>
</evidence>
<proteinExistence type="predicted"/>
<protein>
    <submittedName>
        <fullName evidence="2">GAF domain-containing protein</fullName>
    </submittedName>
</protein>
<accession>A0A1M6QZN0</accession>
<evidence type="ECO:0000313" key="2">
    <source>
        <dbReference type="EMBL" id="SHK25701.1"/>
    </source>
</evidence>